<dbReference type="EMBL" id="CP034338">
    <property type="protein sequence ID" value="AZL70120.1"/>
    <property type="molecule type" value="Genomic_DNA"/>
</dbReference>
<dbReference type="KEGG" id="pory:EJA05_21405"/>
<dbReference type="InterPro" id="IPR021356">
    <property type="entry name" value="Integr_conj_element_PFL4702"/>
</dbReference>
<dbReference type="OrthoDB" id="5784566at2"/>
<feature type="chain" id="PRO_5018614681" evidence="2">
    <location>
        <begin position="28"/>
        <end position="116"/>
    </location>
</feature>
<evidence type="ECO:0000313" key="3">
    <source>
        <dbReference type="EMBL" id="AZL70120.1"/>
    </source>
</evidence>
<evidence type="ECO:0000313" key="4">
    <source>
        <dbReference type="Proteomes" id="UP000268230"/>
    </source>
</evidence>
<organism evidence="3 4">
    <name type="scientific">Pseudomonas entomophila</name>
    <dbReference type="NCBI Taxonomy" id="312306"/>
    <lineage>
        <taxon>Bacteria</taxon>
        <taxon>Pseudomonadati</taxon>
        <taxon>Pseudomonadota</taxon>
        <taxon>Gammaproteobacteria</taxon>
        <taxon>Pseudomonadales</taxon>
        <taxon>Pseudomonadaceae</taxon>
        <taxon>Pseudomonas</taxon>
    </lineage>
</organism>
<accession>A0A3Q8U2P3</accession>
<name>A0A3Q8U2P3_9PSED</name>
<dbReference type="Pfam" id="PF11190">
    <property type="entry name" value="DUF2976"/>
    <property type="match status" value="1"/>
</dbReference>
<feature type="transmembrane region" description="Helical" evidence="1">
    <location>
        <begin position="91"/>
        <end position="110"/>
    </location>
</feature>
<protein>
    <submittedName>
        <fullName evidence="3">TIGR03745 family integrating conjugative element membrane protein</fullName>
    </submittedName>
</protein>
<evidence type="ECO:0000256" key="1">
    <source>
        <dbReference type="SAM" id="Phobius"/>
    </source>
</evidence>
<feature type="transmembrane region" description="Helical" evidence="1">
    <location>
        <begin position="51"/>
        <end position="71"/>
    </location>
</feature>
<keyword evidence="1" id="KW-1133">Transmembrane helix</keyword>
<gene>
    <name evidence="3" type="ORF">EJA05_21405</name>
</gene>
<sequence>MSQPHRLKSLVWSLVLALTSAPMLANAALPGAQAPTRGEGTNMMQTFQNYAYDGFMLLGLVLIGGAMIGVAHHAYGTYHEIHEGKKKWRDLGLTGVVGACLIGIAIYMVTKATTVL</sequence>
<reference evidence="3 4" key="1">
    <citation type="submission" date="2018-12" db="EMBL/GenBank/DDBJ databases">
        <authorList>
            <person name="Li S."/>
            <person name="Yang R."/>
            <person name="Chen G."/>
            <person name="Zou L."/>
            <person name="Zhang C."/>
            <person name="Chen Y."/>
            <person name="Liu Z."/>
            <person name="Li Y."/>
            <person name="Yan Y."/>
            <person name="Huang M."/>
            <person name="Chen T."/>
        </authorList>
    </citation>
    <scope>NUCLEOTIDE SEQUENCE [LARGE SCALE GENOMIC DNA]</scope>
    <source>
        <strain evidence="3 4">1257</strain>
    </source>
</reference>
<dbReference type="AlphaFoldDB" id="A0A3Q8U2P3"/>
<proteinExistence type="predicted"/>
<keyword evidence="1" id="KW-0812">Transmembrane</keyword>
<evidence type="ECO:0000256" key="2">
    <source>
        <dbReference type="SAM" id="SignalP"/>
    </source>
</evidence>
<dbReference type="NCBIfam" id="TIGR03745">
    <property type="entry name" value="conj_TIGR03745"/>
    <property type="match status" value="1"/>
</dbReference>
<keyword evidence="2" id="KW-0732">Signal</keyword>
<keyword evidence="1" id="KW-0472">Membrane</keyword>
<feature type="signal peptide" evidence="2">
    <location>
        <begin position="1"/>
        <end position="27"/>
    </location>
</feature>
<dbReference type="Proteomes" id="UP000268230">
    <property type="component" value="Chromosome"/>
</dbReference>